<evidence type="ECO:0000313" key="2">
    <source>
        <dbReference type="Proteomes" id="UP001500967"/>
    </source>
</evidence>
<organism evidence="1 2">
    <name type="scientific">Cryptosporangium japonicum</name>
    <dbReference type="NCBI Taxonomy" id="80872"/>
    <lineage>
        <taxon>Bacteria</taxon>
        <taxon>Bacillati</taxon>
        <taxon>Actinomycetota</taxon>
        <taxon>Actinomycetes</taxon>
        <taxon>Cryptosporangiales</taxon>
        <taxon>Cryptosporangiaceae</taxon>
        <taxon>Cryptosporangium</taxon>
    </lineage>
</organism>
<accession>A0ABN0TJT5</accession>
<name>A0ABN0TJT5_9ACTN</name>
<evidence type="ECO:0000313" key="1">
    <source>
        <dbReference type="EMBL" id="GAA0223485.1"/>
    </source>
</evidence>
<dbReference type="EMBL" id="BAAAGX010000003">
    <property type="protein sequence ID" value="GAA0223485.1"/>
    <property type="molecule type" value="Genomic_DNA"/>
</dbReference>
<reference evidence="1 2" key="1">
    <citation type="journal article" date="2019" name="Int. J. Syst. Evol. Microbiol.">
        <title>The Global Catalogue of Microorganisms (GCM) 10K type strain sequencing project: providing services to taxonomists for standard genome sequencing and annotation.</title>
        <authorList>
            <consortium name="The Broad Institute Genomics Platform"/>
            <consortium name="The Broad Institute Genome Sequencing Center for Infectious Disease"/>
            <person name="Wu L."/>
            <person name="Ma J."/>
        </authorList>
    </citation>
    <scope>NUCLEOTIDE SEQUENCE [LARGE SCALE GENOMIC DNA]</scope>
    <source>
        <strain evidence="1 2">JCM 10425</strain>
    </source>
</reference>
<keyword evidence="2" id="KW-1185">Reference proteome</keyword>
<comment type="caution">
    <text evidence="1">The sequence shown here is derived from an EMBL/GenBank/DDBJ whole genome shotgun (WGS) entry which is preliminary data.</text>
</comment>
<dbReference type="Proteomes" id="UP001500967">
    <property type="component" value="Unassembled WGS sequence"/>
</dbReference>
<gene>
    <name evidence="1" type="ORF">GCM10009539_05830</name>
</gene>
<proteinExistence type="predicted"/>
<sequence length="85" mass="9142">MRLSNPRFDGVGLAVVPKNTPLDSTDDTAAAIRAPRTVVVYGLRRVLAVRIMRSLLAVRPVPGRASLPHPAAAERLTEVARSARC</sequence>
<protein>
    <submittedName>
        <fullName evidence="1">Uncharacterized protein</fullName>
    </submittedName>
</protein>